<dbReference type="GO" id="GO:0005524">
    <property type="term" value="F:ATP binding"/>
    <property type="evidence" value="ECO:0007669"/>
    <property type="project" value="UniProtKB-UniRule"/>
</dbReference>
<dbReference type="GO" id="GO:0044773">
    <property type="term" value="P:mitotic DNA damage checkpoint signaling"/>
    <property type="evidence" value="ECO:0007669"/>
    <property type="project" value="TreeGrafter"/>
</dbReference>
<dbReference type="InterPro" id="IPR000719">
    <property type="entry name" value="Prot_kinase_dom"/>
</dbReference>
<dbReference type="InterPro" id="IPR008266">
    <property type="entry name" value="Tyr_kinase_AS"/>
</dbReference>
<dbReference type="Pfam" id="PF00069">
    <property type="entry name" value="Pkinase"/>
    <property type="match status" value="1"/>
</dbReference>
<sequence>MAYDRRTKWYSEHTTNFKTGLRLFWVLINYCSPFTTTVGPKSIDFKLSQRDFTRIRLKEYLGMGLSSRVYKIDWENTSSAIKVFNSGYDLSNEVEALQFLNRGNFSNIPTYIAYDDNSIIIYPVCERFGDKFQVSHALQLLQLLELIHKEQIYHQDVRPENILLDSDNNRLVLVDWGSAIRITDRRKRYTYEGTIMFASPNILRGNFGSYVPSASNDLHSFVRTMYILHNLSEMLAIPEGICHQKHG</sequence>
<keyword evidence="3" id="KW-0808">Transferase</keyword>
<feature type="binding site" evidence="1">
    <location>
        <position position="82"/>
    </location>
    <ligand>
        <name>ATP</name>
        <dbReference type="ChEBI" id="CHEBI:30616"/>
    </ligand>
</feature>
<dbReference type="OrthoDB" id="2438232at2759"/>
<dbReference type="SUPFAM" id="SSF56112">
    <property type="entry name" value="Protein kinase-like (PK-like)"/>
    <property type="match status" value="1"/>
</dbReference>
<name>A0A397V041_9GLOM</name>
<evidence type="ECO:0000259" key="2">
    <source>
        <dbReference type="PROSITE" id="PS50011"/>
    </source>
</evidence>
<dbReference type="PROSITE" id="PS00107">
    <property type="entry name" value="PROTEIN_KINASE_ATP"/>
    <property type="match status" value="1"/>
</dbReference>
<evidence type="ECO:0000313" key="3">
    <source>
        <dbReference type="EMBL" id="RIB14998.1"/>
    </source>
</evidence>
<dbReference type="PROSITE" id="PS00109">
    <property type="entry name" value="PROTEIN_KINASE_TYR"/>
    <property type="match status" value="1"/>
</dbReference>
<proteinExistence type="predicted"/>
<dbReference type="PANTHER" id="PTHR44167">
    <property type="entry name" value="OVARIAN-SPECIFIC SERINE/THREONINE-PROTEIN KINASE LOK-RELATED"/>
    <property type="match status" value="1"/>
</dbReference>
<dbReference type="Proteomes" id="UP000266673">
    <property type="component" value="Unassembled WGS sequence"/>
</dbReference>
<organism evidence="3 4">
    <name type="scientific">Gigaspora rosea</name>
    <dbReference type="NCBI Taxonomy" id="44941"/>
    <lineage>
        <taxon>Eukaryota</taxon>
        <taxon>Fungi</taxon>
        <taxon>Fungi incertae sedis</taxon>
        <taxon>Mucoromycota</taxon>
        <taxon>Glomeromycotina</taxon>
        <taxon>Glomeromycetes</taxon>
        <taxon>Diversisporales</taxon>
        <taxon>Gigasporaceae</taxon>
        <taxon>Gigaspora</taxon>
    </lineage>
</organism>
<dbReference type="STRING" id="44941.A0A397V041"/>
<dbReference type="SMART" id="SM00220">
    <property type="entry name" value="S_TKc"/>
    <property type="match status" value="1"/>
</dbReference>
<evidence type="ECO:0000256" key="1">
    <source>
        <dbReference type="PROSITE-ProRule" id="PRU10141"/>
    </source>
</evidence>
<feature type="domain" description="Protein kinase" evidence="2">
    <location>
        <begin position="55"/>
        <end position="247"/>
    </location>
</feature>
<dbReference type="Gene3D" id="1.10.510.10">
    <property type="entry name" value="Transferase(Phosphotransferase) domain 1"/>
    <property type="match status" value="1"/>
</dbReference>
<dbReference type="InterPro" id="IPR017441">
    <property type="entry name" value="Protein_kinase_ATP_BS"/>
</dbReference>
<dbReference type="AlphaFoldDB" id="A0A397V041"/>
<dbReference type="PANTHER" id="PTHR44167:SF24">
    <property type="entry name" value="SERINE_THREONINE-PROTEIN KINASE CHK2"/>
    <property type="match status" value="1"/>
</dbReference>
<keyword evidence="4" id="KW-1185">Reference proteome</keyword>
<reference evidence="3 4" key="1">
    <citation type="submission" date="2018-06" db="EMBL/GenBank/DDBJ databases">
        <title>Comparative genomics reveals the genomic features of Rhizophagus irregularis, R. cerebriforme, R. diaphanum and Gigaspora rosea, and their symbiotic lifestyle signature.</title>
        <authorList>
            <person name="Morin E."/>
            <person name="San Clemente H."/>
            <person name="Chen E.C.H."/>
            <person name="De La Providencia I."/>
            <person name="Hainaut M."/>
            <person name="Kuo A."/>
            <person name="Kohler A."/>
            <person name="Murat C."/>
            <person name="Tang N."/>
            <person name="Roy S."/>
            <person name="Loubradou J."/>
            <person name="Henrissat B."/>
            <person name="Grigoriev I.V."/>
            <person name="Corradi N."/>
            <person name="Roux C."/>
            <person name="Martin F.M."/>
        </authorList>
    </citation>
    <scope>NUCLEOTIDE SEQUENCE [LARGE SCALE GENOMIC DNA]</scope>
    <source>
        <strain evidence="3 4">DAOM 194757</strain>
    </source>
</reference>
<gene>
    <name evidence="3" type="ORF">C2G38_2039726</name>
</gene>
<dbReference type="GO" id="GO:0005634">
    <property type="term" value="C:nucleus"/>
    <property type="evidence" value="ECO:0007669"/>
    <property type="project" value="TreeGrafter"/>
</dbReference>
<dbReference type="GO" id="GO:0004674">
    <property type="term" value="F:protein serine/threonine kinase activity"/>
    <property type="evidence" value="ECO:0007669"/>
    <property type="project" value="TreeGrafter"/>
</dbReference>
<protein>
    <submittedName>
        <fullName evidence="3">Kinase-like domain-containing protein</fullName>
    </submittedName>
</protein>
<keyword evidence="1" id="KW-0067">ATP-binding</keyword>
<accession>A0A397V041</accession>
<dbReference type="PROSITE" id="PS50011">
    <property type="entry name" value="PROTEIN_KINASE_DOM"/>
    <property type="match status" value="1"/>
</dbReference>
<comment type="caution">
    <text evidence="3">The sequence shown here is derived from an EMBL/GenBank/DDBJ whole genome shotgun (WGS) entry which is preliminary data.</text>
</comment>
<dbReference type="InterPro" id="IPR011009">
    <property type="entry name" value="Kinase-like_dom_sf"/>
</dbReference>
<dbReference type="EMBL" id="QKWP01000778">
    <property type="protein sequence ID" value="RIB14998.1"/>
    <property type="molecule type" value="Genomic_DNA"/>
</dbReference>
<evidence type="ECO:0000313" key="4">
    <source>
        <dbReference type="Proteomes" id="UP000266673"/>
    </source>
</evidence>
<keyword evidence="3" id="KW-0418">Kinase</keyword>
<keyword evidence="1" id="KW-0547">Nucleotide-binding</keyword>